<feature type="region of interest" description="Disordered" evidence="2">
    <location>
        <begin position="612"/>
        <end position="667"/>
    </location>
</feature>
<dbReference type="SMART" id="SM00470">
    <property type="entry name" value="ParB"/>
    <property type="match status" value="1"/>
</dbReference>
<comment type="similarity">
    <text evidence="1">Belongs to the ParB family.</text>
</comment>
<dbReference type="Gene3D" id="3.90.1530.30">
    <property type="match status" value="1"/>
</dbReference>
<dbReference type="EMBL" id="JBHSLU010000033">
    <property type="protein sequence ID" value="MFC5506076.1"/>
    <property type="molecule type" value="Genomic_DNA"/>
</dbReference>
<name>A0ABW0P022_9HYPH</name>
<dbReference type="Pfam" id="PF17762">
    <property type="entry name" value="HTH_ParB"/>
    <property type="match status" value="1"/>
</dbReference>
<accession>A0ABW0P022</accession>
<dbReference type="RefSeq" id="WP_082734959.1">
    <property type="nucleotide sequence ID" value="NZ_JBHSLU010000033.1"/>
</dbReference>
<dbReference type="CDD" id="cd16406">
    <property type="entry name" value="ParB_N_like"/>
    <property type="match status" value="1"/>
</dbReference>
<dbReference type="Proteomes" id="UP001596060">
    <property type="component" value="Unassembled WGS sequence"/>
</dbReference>
<keyword evidence="5" id="KW-1185">Reference proteome</keyword>
<dbReference type="SUPFAM" id="SSF109709">
    <property type="entry name" value="KorB DNA-binding domain-like"/>
    <property type="match status" value="1"/>
</dbReference>
<sequence length="667" mass="72277">MTTTITKTAAIGTLATAFQHIALTKLVPSVANVRKVNATAGIGELADSIEAHGLIQNLTVRKAGKGQKFEVVAGARRLAALRLLAKEGRIGKDIAILCNVLAAERDTEISLAENTQREAMHVVDEVLAYQRLVEDGLPVDAIASRFGQSVVTVRQRLKLASLSPAILDEMRGDAITIEQARALAISDDHAAQETAWFGREGWSRSPGNLRAVLTDEHIRSSDRLARFIGIEAYEAAGGAVLRDLFSQDQATFLTNRPLAMELAAERLQAVADAVRPEGWAWADISIEADSLHQMGYGRIHPRRRDHSQAEQAELAALGESYDAMAEQIESHAEGDPQIAADEDRLAEIEQRIDAIKHAAESFVPEEQALAGCLVAIGYDGALQVTRGLVKAEDRLALERLHHGEQGDQDDGETPALPSQPDTTEPSGYSATLIEELTAIRTAAMRVEISQRPTIAMAAMLHPLVLASFYGRYQGLHMHSAVEVRGERKALELSIKQSEACRALSGWTEIVEAWGYRLPGDQADLWAWLIDQPIDTLTDLLAVVSAANLNAVTARHEISRGRMAQANQIAQAVDLDMQLWWSPEQEFLSRLSKSTIAAILREAGCSEDAAKAIERSPKPEAVAQAERELDGKGWLPSPLLTPGAVQSDAADREHVDAAGEAPMAMAAE</sequence>
<feature type="domain" description="ParB-like N-terminal" evidence="3">
    <location>
        <begin position="19"/>
        <end position="115"/>
    </location>
</feature>
<dbReference type="Pfam" id="PF02195">
    <property type="entry name" value="ParB_N"/>
    <property type="match status" value="1"/>
</dbReference>
<dbReference type="SUPFAM" id="SSF110849">
    <property type="entry name" value="ParB/Sulfiredoxin"/>
    <property type="match status" value="1"/>
</dbReference>
<dbReference type="InterPro" id="IPR003115">
    <property type="entry name" value="ParB_N"/>
</dbReference>
<feature type="region of interest" description="Disordered" evidence="2">
    <location>
        <begin position="402"/>
        <end position="427"/>
    </location>
</feature>
<comment type="caution">
    <text evidence="4">The sequence shown here is derived from an EMBL/GenBank/DDBJ whole genome shotgun (WGS) entry which is preliminary data.</text>
</comment>
<dbReference type="Gene3D" id="1.10.10.2830">
    <property type="match status" value="1"/>
</dbReference>
<evidence type="ECO:0000313" key="4">
    <source>
        <dbReference type="EMBL" id="MFC5506076.1"/>
    </source>
</evidence>
<dbReference type="NCBIfam" id="TIGR00180">
    <property type="entry name" value="parB_part"/>
    <property type="match status" value="1"/>
</dbReference>
<evidence type="ECO:0000256" key="2">
    <source>
        <dbReference type="SAM" id="MobiDB-lite"/>
    </source>
</evidence>
<evidence type="ECO:0000256" key="1">
    <source>
        <dbReference type="ARBA" id="ARBA00006295"/>
    </source>
</evidence>
<organism evidence="4 5">
    <name type="scientific">Bosea massiliensis</name>
    <dbReference type="NCBI Taxonomy" id="151419"/>
    <lineage>
        <taxon>Bacteria</taxon>
        <taxon>Pseudomonadati</taxon>
        <taxon>Pseudomonadota</taxon>
        <taxon>Alphaproteobacteria</taxon>
        <taxon>Hyphomicrobiales</taxon>
        <taxon>Boseaceae</taxon>
        <taxon>Bosea</taxon>
    </lineage>
</organism>
<feature type="compositionally biased region" description="Low complexity" evidence="2">
    <location>
        <begin position="657"/>
        <end position="667"/>
    </location>
</feature>
<dbReference type="PANTHER" id="PTHR33375">
    <property type="entry name" value="CHROMOSOME-PARTITIONING PROTEIN PARB-RELATED"/>
    <property type="match status" value="1"/>
</dbReference>
<gene>
    <name evidence="4" type="ORF">ACFPN9_12490</name>
</gene>
<dbReference type="InterPro" id="IPR050336">
    <property type="entry name" value="Chromosome_partition/occlusion"/>
</dbReference>
<dbReference type="InterPro" id="IPR041468">
    <property type="entry name" value="HTH_ParB/Spo0J"/>
</dbReference>
<protein>
    <submittedName>
        <fullName evidence="4">ParB/RepB/Spo0J family partition protein</fullName>
    </submittedName>
</protein>
<dbReference type="PANTHER" id="PTHR33375:SF7">
    <property type="entry name" value="CHROMOSOME 2-PARTITIONING PROTEIN PARB-RELATED"/>
    <property type="match status" value="1"/>
</dbReference>
<proteinExistence type="inferred from homology"/>
<dbReference type="InterPro" id="IPR036086">
    <property type="entry name" value="ParB/Sulfiredoxin_sf"/>
</dbReference>
<dbReference type="InterPro" id="IPR004437">
    <property type="entry name" value="ParB/RepB/Spo0J"/>
</dbReference>
<evidence type="ECO:0000259" key="3">
    <source>
        <dbReference type="SMART" id="SM00470"/>
    </source>
</evidence>
<evidence type="ECO:0000313" key="5">
    <source>
        <dbReference type="Proteomes" id="UP001596060"/>
    </source>
</evidence>
<reference evidence="5" key="1">
    <citation type="journal article" date="2019" name="Int. J. Syst. Evol. Microbiol.">
        <title>The Global Catalogue of Microorganisms (GCM) 10K type strain sequencing project: providing services to taxonomists for standard genome sequencing and annotation.</title>
        <authorList>
            <consortium name="The Broad Institute Genomics Platform"/>
            <consortium name="The Broad Institute Genome Sequencing Center for Infectious Disease"/>
            <person name="Wu L."/>
            <person name="Ma J."/>
        </authorList>
    </citation>
    <scope>NUCLEOTIDE SEQUENCE [LARGE SCALE GENOMIC DNA]</scope>
    <source>
        <strain evidence="5">CCUG 43117</strain>
    </source>
</reference>